<dbReference type="EMBL" id="JADDUC010000608">
    <property type="protein sequence ID" value="KAG0112987.1"/>
    <property type="molecule type" value="Genomic_DNA"/>
</dbReference>
<accession>A0A835NCE2</accession>
<evidence type="ECO:0000313" key="3">
    <source>
        <dbReference type="EMBL" id="KAI1234618.1"/>
    </source>
</evidence>
<evidence type="ECO:0000256" key="1">
    <source>
        <dbReference type="SAM" id="Phobius"/>
    </source>
</evidence>
<keyword evidence="1" id="KW-0472">Membrane</keyword>
<sequence length="273" mass="29509">MGQVSCERSSKEEPCTVGQLKASTQYCVRTVAAGIARERSREAEQCLLTPAAPAGFPWVIAMLSVFFLLLLLSVAGLCFMMLQLFPNPLETRLPRALTELSVAMRVPPLQLEEDPLALLLQTVLPSHGPPSAGQASATVPQLLQGLAQDVSGYCANGFGPDCPEVRDPSCTHSQLRHALGSQVPSQLEKDGEAGDGDDLPEQLVLVELTRNSYIGDRDSQIPEMWLPLHLQLYSKCQCPVLGAGSHLPLPVPSRSCSQEYLQESLGTAGHWIQ</sequence>
<gene>
    <name evidence="3" type="ORF">IHE44_0002989</name>
    <name evidence="2" type="ORF">IHE44_012421</name>
</gene>
<keyword evidence="1" id="KW-1133">Transmembrane helix</keyword>
<protein>
    <submittedName>
        <fullName evidence="2">Uncharacterized protein</fullName>
    </submittedName>
</protein>
<evidence type="ECO:0000313" key="4">
    <source>
        <dbReference type="Proteomes" id="UP000618051"/>
    </source>
</evidence>
<keyword evidence="4" id="KW-1185">Reference proteome</keyword>
<organism evidence="2">
    <name type="scientific">Lamprotornis superbus</name>
    <dbReference type="NCBI Taxonomy" id="245042"/>
    <lineage>
        <taxon>Eukaryota</taxon>
        <taxon>Metazoa</taxon>
        <taxon>Chordata</taxon>
        <taxon>Craniata</taxon>
        <taxon>Vertebrata</taxon>
        <taxon>Euteleostomi</taxon>
        <taxon>Archelosauria</taxon>
        <taxon>Archosauria</taxon>
        <taxon>Dinosauria</taxon>
        <taxon>Saurischia</taxon>
        <taxon>Theropoda</taxon>
        <taxon>Coelurosauria</taxon>
        <taxon>Aves</taxon>
        <taxon>Neognathae</taxon>
        <taxon>Neoaves</taxon>
        <taxon>Telluraves</taxon>
        <taxon>Australaves</taxon>
        <taxon>Passeriformes</taxon>
        <taxon>Sturnidae</taxon>
        <taxon>Lamprotornis</taxon>
    </lineage>
</organism>
<reference evidence="2" key="1">
    <citation type="submission" date="2020-10" db="EMBL/GenBank/DDBJ databases">
        <title>Feather gene expression reveals the developmental basis of iridescence in African starlings.</title>
        <authorList>
            <person name="Rubenstein D.R."/>
        </authorList>
    </citation>
    <scope>NUCLEOTIDE SEQUENCE</scope>
    <source>
        <strain evidence="2">SS15</strain>
        <tissue evidence="2">Liver</tissue>
    </source>
</reference>
<dbReference type="Proteomes" id="UP000618051">
    <property type="component" value="Unassembled WGS sequence"/>
</dbReference>
<proteinExistence type="predicted"/>
<comment type="caution">
    <text evidence="2">The sequence shown here is derived from an EMBL/GenBank/DDBJ whole genome shotgun (WGS) entry which is preliminary data.</text>
</comment>
<name>A0A835NCE2_9PASS</name>
<reference evidence="3 4" key="2">
    <citation type="journal article" date="2021" name="J. Hered.">
        <title>Feather Gene Expression Elucidates the Developmental Basis of Plumage Iridescence in African Starlings.</title>
        <authorList>
            <person name="Rubenstein D.R."/>
            <person name="Corvelo A."/>
            <person name="MacManes M.D."/>
            <person name="Maia R."/>
            <person name="Narzisi G."/>
            <person name="Rousaki A."/>
            <person name="Vandenabeele P."/>
            <person name="Shawkey M.D."/>
            <person name="Solomon J."/>
        </authorList>
    </citation>
    <scope>NUCLEOTIDE SEQUENCE [LARGE SCALE GENOMIC DNA]</scope>
    <source>
        <strain evidence="3">SS15</strain>
    </source>
</reference>
<dbReference type="OrthoDB" id="10031784at2759"/>
<keyword evidence="1" id="KW-0812">Transmembrane</keyword>
<evidence type="ECO:0000313" key="2">
    <source>
        <dbReference type="EMBL" id="KAG0112987.1"/>
    </source>
</evidence>
<reference evidence="3" key="3">
    <citation type="submission" date="2022-01" db="EMBL/GenBank/DDBJ databases">
        <authorList>
            <person name="Rubenstein D.R."/>
        </authorList>
    </citation>
    <scope>NUCLEOTIDE SEQUENCE</scope>
    <source>
        <strain evidence="3">SS15</strain>
        <tissue evidence="3">Liver</tissue>
    </source>
</reference>
<feature type="transmembrane region" description="Helical" evidence="1">
    <location>
        <begin position="58"/>
        <end position="85"/>
    </location>
</feature>
<dbReference type="EMBL" id="JADDUC020000014">
    <property type="protein sequence ID" value="KAI1234618.1"/>
    <property type="molecule type" value="Genomic_DNA"/>
</dbReference>
<dbReference type="AlphaFoldDB" id="A0A835NCE2"/>
<feature type="non-terminal residue" evidence="2">
    <location>
        <position position="1"/>
    </location>
</feature>